<sequence length="146" mass="16035">MFPTTQNDPRERVKENPKRSRFKKKPKSTPRLPVGSPPKKRKKGFIVIEVFKHAVPEDASQPQAALRVLAMVDNTVHAHIPTIEIVPASASPHVTGEIVMEGHCRQLCTHFFRGEDRRRSVAGGRGIRGAFGGLGILRERASVGGG</sequence>
<dbReference type="EMBL" id="JANQDX010000017">
    <property type="protein sequence ID" value="KAL0908823.1"/>
    <property type="molecule type" value="Genomic_DNA"/>
</dbReference>
<feature type="compositionally biased region" description="Basic residues" evidence="1">
    <location>
        <begin position="19"/>
        <end position="28"/>
    </location>
</feature>
<comment type="caution">
    <text evidence="2">The sequence shown here is derived from an EMBL/GenBank/DDBJ whole genome shotgun (WGS) entry which is preliminary data.</text>
</comment>
<protein>
    <submittedName>
        <fullName evidence="2">Uncharacterized protein</fullName>
    </submittedName>
</protein>
<organism evidence="2 3">
    <name type="scientific">Dendrobium thyrsiflorum</name>
    <name type="common">Pinecone-like raceme dendrobium</name>
    <name type="synonym">Orchid</name>
    <dbReference type="NCBI Taxonomy" id="117978"/>
    <lineage>
        <taxon>Eukaryota</taxon>
        <taxon>Viridiplantae</taxon>
        <taxon>Streptophyta</taxon>
        <taxon>Embryophyta</taxon>
        <taxon>Tracheophyta</taxon>
        <taxon>Spermatophyta</taxon>
        <taxon>Magnoliopsida</taxon>
        <taxon>Liliopsida</taxon>
        <taxon>Asparagales</taxon>
        <taxon>Orchidaceae</taxon>
        <taxon>Epidendroideae</taxon>
        <taxon>Malaxideae</taxon>
        <taxon>Dendrobiinae</taxon>
        <taxon>Dendrobium</taxon>
    </lineage>
</organism>
<feature type="region of interest" description="Disordered" evidence="1">
    <location>
        <begin position="1"/>
        <end position="40"/>
    </location>
</feature>
<evidence type="ECO:0000313" key="3">
    <source>
        <dbReference type="Proteomes" id="UP001552299"/>
    </source>
</evidence>
<keyword evidence="3" id="KW-1185">Reference proteome</keyword>
<evidence type="ECO:0000313" key="2">
    <source>
        <dbReference type="EMBL" id="KAL0908823.1"/>
    </source>
</evidence>
<gene>
    <name evidence="2" type="ORF">M5K25_023332</name>
</gene>
<accession>A0ABD0U7U4</accession>
<name>A0ABD0U7U4_DENTH</name>
<feature type="compositionally biased region" description="Basic and acidic residues" evidence="1">
    <location>
        <begin position="8"/>
        <end position="18"/>
    </location>
</feature>
<dbReference type="AlphaFoldDB" id="A0ABD0U7U4"/>
<proteinExistence type="predicted"/>
<evidence type="ECO:0000256" key="1">
    <source>
        <dbReference type="SAM" id="MobiDB-lite"/>
    </source>
</evidence>
<dbReference type="Proteomes" id="UP001552299">
    <property type="component" value="Unassembled WGS sequence"/>
</dbReference>
<reference evidence="2 3" key="1">
    <citation type="journal article" date="2024" name="Plant Biotechnol. J.">
        <title>Dendrobium thyrsiflorum genome and its molecular insights into genes involved in important horticultural traits.</title>
        <authorList>
            <person name="Chen B."/>
            <person name="Wang J.Y."/>
            <person name="Zheng P.J."/>
            <person name="Li K.L."/>
            <person name="Liang Y.M."/>
            <person name="Chen X.F."/>
            <person name="Zhang C."/>
            <person name="Zhao X."/>
            <person name="He X."/>
            <person name="Zhang G.Q."/>
            <person name="Liu Z.J."/>
            <person name="Xu Q."/>
        </authorList>
    </citation>
    <scope>NUCLEOTIDE SEQUENCE [LARGE SCALE GENOMIC DNA]</scope>
    <source>
        <strain evidence="2">GZMU011</strain>
    </source>
</reference>